<keyword evidence="3" id="KW-0732">Signal</keyword>
<dbReference type="GO" id="GO:0071555">
    <property type="term" value="P:cell wall organization"/>
    <property type="evidence" value="ECO:0007669"/>
    <property type="project" value="UniProtKB-KW"/>
</dbReference>
<evidence type="ECO:0000256" key="3">
    <source>
        <dbReference type="SAM" id="SignalP"/>
    </source>
</evidence>
<keyword evidence="7" id="KW-1185">Reference proteome</keyword>
<dbReference type="InterPro" id="IPR009009">
    <property type="entry name" value="RlpA-like_DPBB"/>
</dbReference>
<evidence type="ECO:0000259" key="4">
    <source>
        <dbReference type="Pfam" id="PF03330"/>
    </source>
</evidence>
<reference evidence="6 7" key="1">
    <citation type="journal article" date="2018" name="Gigascience">
        <title>Genomes of trombidid mites reveal novel predicted allergens and laterally-transferred genes associated with secondary metabolism.</title>
        <authorList>
            <person name="Dong X."/>
            <person name="Chaisiri K."/>
            <person name="Xia D."/>
            <person name="Armstrong S.D."/>
            <person name="Fang Y."/>
            <person name="Donnelly M.J."/>
            <person name="Kadowaki T."/>
            <person name="McGarry J.W."/>
            <person name="Darby A.C."/>
            <person name="Makepeace B.L."/>
        </authorList>
    </citation>
    <scope>NUCLEOTIDE SEQUENCE [LARGE SCALE GENOMIC DNA]</scope>
    <source>
        <strain evidence="6">UoL-WK</strain>
    </source>
</reference>
<name>A0A3S4QTI1_9ACAR</name>
<gene>
    <name evidence="6" type="ORF">B4U79_16122</name>
    <name evidence="5" type="ORF">B4U79_16124</name>
</gene>
<dbReference type="CDD" id="cd22268">
    <property type="entry name" value="DPBB_RlpA-like"/>
    <property type="match status" value="1"/>
</dbReference>
<dbReference type="SUPFAM" id="SSF50685">
    <property type="entry name" value="Barwin-like endoglucanases"/>
    <property type="match status" value="1"/>
</dbReference>
<dbReference type="AlphaFoldDB" id="A0A3S4QTI1"/>
<evidence type="ECO:0000256" key="2">
    <source>
        <dbReference type="ARBA" id="ARBA00023316"/>
    </source>
</evidence>
<dbReference type="EMBL" id="NCKU01003392">
    <property type="protein sequence ID" value="RWS07610.1"/>
    <property type="molecule type" value="Genomic_DNA"/>
</dbReference>
<feature type="domain" description="RlpA-like protein double-psi beta-barrel" evidence="4">
    <location>
        <begin position="102"/>
        <end position="173"/>
    </location>
</feature>
<feature type="signal peptide" evidence="3">
    <location>
        <begin position="1"/>
        <end position="18"/>
    </location>
</feature>
<dbReference type="Pfam" id="PF03330">
    <property type="entry name" value="DPBB_1"/>
    <property type="match status" value="1"/>
</dbReference>
<evidence type="ECO:0000256" key="1">
    <source>
        <dbReference type="ARBA" id="ARBA00023239"/>
    </source>
</evidence>
<dbReference type="Gene3D" id="2.40.40.10">
    <property type="entry name" value="RlpA-like domain"/>
    <property type="match status" value="1"/>
</dbReference>
<reference evidence="6" key="2">
    <citation type="submission" date="2018-11" db="EMBL/GenBank/DDBJ databases">
        <title>Trombidioid mite genomics.</title>
        <authorList>
            <person name="Dong X."/>
        </authorList>
    </citation>
    <scope>NUCLEOTIDE SEQUENCE</scope>
    <source>
        <strain evidence="6">UoL-WK</strain>
    </source>
</reference>
<keyword evidence="6" id="KW-0449">Lipoprotein</keyword>
<dbReference type="HAMAP" id="MF_02071">
    <property type="entry name" value="RlpA"/>
    <property type="match status" value="1"/>
</dbReference>
<comment type="caution">
    <text evidence="6">The sequence shown here is derived from an EMBL/GenBank/DDBJ whole genome shotgun (WGS) entry which is preliminary data.</text>
</comment>
<evidence type="ECO:0000313" key="6">
    <source>
        <dbReference type="EMBL" id="RWS07611.1"/>
    </source>
</evidence>
<dbReference type="Proteomes" id="UP000285301">
    <property type="component" value="Unassembled WGS sequence"/>
</dbReference>
<protein>
    <submittedName>
        <fullName evidence="6">Lipoprotein-like protein</fullName>
    </submittedName>
</protein>
<feature type="chain" id="PRO_5033399712" evidence="3">
    <location>
        <begin position="19"/>
        <end position="178"/>
    </location>
</feature>
<dbReference type="NCBIfam" id="TIGR00413">
    <property type="entry name" value="rlpA"/>
    <property type="match status" value="1"/>
</dbReference>
<dbReference type="EMBL" id="NCKU01003391">
    <property type="protein sequence ID" value="RWS07611.1"/>
    <property type="molecule type" value="Genomic_DNA"/>
</dbReference>
<organism evidence="6 7">
    <name type="scientific">Dinothrombium tinctorium</name>
    <dbReference type="NCBI Taxonomy" id="1965070"/>
    <lineage>
        <taxon>Eukaryota</taxon>
        <taxon>Metazoa</taxon>
        <taxon>Ecdysozoa</taxon>
        <taxon>Arthropoda</taxon>
        <taxon>Chelicerata</taxon>
        <taxon>Arachnida</taxon>
        <taxon>Acari</taxon>
        <taxon>Acariformes</taxon>
        <taxon>Trombidiformes</taxon>
        <taxon>Prostigmata</taxon>
        <taxon>Anystina</taxon>
        <taxon>Parasitengona</taxon>
        <taxon>Trombidioidea</taxon>
        <taxon>Trombidiidae</taxon>
        <taxon>Dinothrombium</taxon>
    </lineage>
</organism>
<evidence type="ECO:0000313" key="7">
    <source>
        <dbReference type="Proteomes" id="UP000285301"/>
    </source>
</evidence>
<dbReference type="OrthoDB" id="7769384at2759"/>
<dbReference type="GO" id="GO:0016829">
    <property type="term" value="F:lyase activity"/>
    <property type="evidence" value="ECO:0007669"/>
    <property type="project" value="UniProtKB-KW"/>
</dbReference>
<keyword evidence="2" id="KW-0961">Cell wall biogenesis/degradation</keyword>
<dbReference type="InterPro" id="IPR034718">
    <property type="entry name" value="RlpA"/>
</dbReference>
<accession>A0A3S4QTI1</accession>
<evidence type="ECO:0000313" key="5">
    <source>
        <dbReference type="EMBL" id="RWS07610.1"/>
    </source>
</evidence>
<dbReference type="PANTHER" id="PTHR34183">
    <property type="entry name" value="ENDOLYTIC PEPTIDOGLYCAN TRANSGLYCOSYLASE RLPA"/>
    <property type="match status" value="1"/>
</dbReference>
<dbReference type="InterPro" id="IPR012997">
    <property type="entry name" value="RplA"/>
</dbReference>
<dbReference type="PANTHER" id="PTHR34183:SF8">
    <property type="entry name" value="ENDOLYTIC PEPTIDOGLYCAN TRANSGLYCOSYLASE RLPA-RELATED"/>
    <property type="match status" value="1"/>
</dbReference>
<proteinExistence type="inferred from homology"/>
<sequence>MHQLTILILISLLAVVTARECWWTNGCQPKTWKERGCFPTNEWETVRSESCGDAGDKYYCCRKEGGGSGGSKENPSPDSGYVERGDCSYYGEPGEIPPGFVLPSGDVFDPNARTAAHKTLPFGTRVRVKNLRNGKEITVKINDRGPFYPGRILDLTKNSFEQVEDTSKGTFPCEISTV</sequence>
<keyword evidence="1" id="KW-0456">Lyase</keyword>
<dbReference type="InterPro" id="IPR036908">
    <property type="entry name" value="RlpA-like_sf"/>
</dbReference>